<comment type="caution">
    <text evidence="9">The sequence shown here is derived from an EMBL/GenBank/DDBJ whole genome shotgun (WGS) entry which is preliminary data.</text>
</comment>
<dbReference type="RefSeq" id="WP_301570318.1">
    <property type="nucleotide sequence ID" value="NZ_JAPWIE010000002.1"/>
</dbReference>
<evidence type="ECO:0000256" key="2">
    <source>
        <dbReference type="ARBA" id="ARBA00022630"/>
    </source>
</evidence>
<name>A0ABT4MSZ0_GORRU</name>
<evidence type="ECO:0000256" key="7">
    <source>
        <dbReference type="ARBA" id="ARBA00047880"/>
    </source>
</evidence>
<keyword evidence="10" id="KW-1185">Reference proteome</keyword>
<sequence length="144" mass="15726">MNLLGYAAGEIVRGEGRGAPMGFPTANIAAEDESRIPEDGVYFGWFTLADGDPPRGSLHPGTWLPTLVSVGENPTFDGRKRTVEAYVIDFDADLYGANAITELTHLVRKQEQFNSIDELIVAMNGDKASARELMSHYPARPQQS</sequence>
<dbReference type="SMART" id="SM00904">
    <property type="entry name" value="Flavokinase"/>
    <property type="match status" value="1"/>
</dbReference>
<dbReference type="EMBL" id="JAPWIE010000002">
    <property type="protein sequence ID" value="MCZ4549790.1"/>
    <property type="molecule type" value="Genomic_DNA"/>
</dbReference>
<dbReference type="InterPro" id="IPR023465">
    <property type="entry name" value="Riboflavin_kinase_dom_sf"/>
</dbReference>
<dbReference type="EC" id="2.7.1.26" evidence="1"/>
<evidence type="ECO:0000256" key="1">
    <source>
        <dbReference type="ARBA" id="ARBA00012105"/>
    </source>
</evidence>
<dbReference type="Proteomes" id="UP001067235">
    <property type="component" value="Unassembled WGS sequence"/>
</dbReference>
<keyword evidence="4" id="KW-0808">Transferase</keyword>
<dbReference type="InterPro" id="IPR023468">
    <property type="entry name" value="Riboflavin_kinase"/>
</dbReference>
<reference evidence="9" key="1">
    <citation type="submission" date="2022-12" db="EMBL/GenBank/DDBJ databases">
        <authorList>
            <person name="Krivoruchko A.V."/>
            <person name="Elkin A."/>
        </authorList>
    </citation>
    <scope>NUCLEOTIDE SEQUENCE</scope>
    <source>
        <strain evidence="9">IEGM 1388</strain>
    </source>
</reference>
<keyword evidence="2" id="KW-0285">Flavoprotein</keyword>
<organism evidence="9 10">
    <name type="scientific">Gordonia rubripertincta</name>
    <name type="common">Rhodococcus corallinus</name>
    <dbReference type="NCBI Taxonomy" id="36822"/>
    <lineage>
        <taxon>Bacteria</taxon>
        <taxon>Bacillati</taxon>
        <taxon>Actinomycetota</taxon>
        <taxon>Actinomycetes</taxon>
        <taxon>Mycobacteriales</taxon>
        <taxon>Gordoniaceae</taxon>
        <taxon>Gordonia</taxon>
    </lineage>
</organism>
<dbReference type="GO" id="GO:0016301">
    <property type="term" value="F:kinase activity"/>
    <property type="evidence" value="ECO:0007669"/>
    <property type="project" value="UniProtKB-KW"/>
</dbReference>
<evidence type="ECO:0000256" key="4">
    <source>
        <dbReference type="ARBA" id="ARBA00022679"/>
    </source>
</evidence>
<protein>
    <recommendedName>
        <fullName evidence="1">riboflavin kinase</fullName>
        <ecNumber evidence="1">2.7.1.26</ecNumber>
    </recommendedName>
</protein>
<dbReference type="SUPFAM" id="SSF82114">
    <property type="entry name" value="Riboflavin kinase-like"/>
    <property type="match status" value="1"/>
</dbReference>
<evidence type="ECO:0000256" key="6">
    <source>
        <dbReference type="ARBA" id="ARBA00022840"/>
    </source>
</evidence>
<dbReference type="Gene3D" id="2.40.30.30">
    <property type="entry name" value="Riboflavin kinase-like"/>
    <property type="match status" value="1"/>
</dbReference>
<keyword evidence="6" id="KW-0067">ATP-binding</keyword>
<evidence type="ECO:0000259" key="8">
    <source>
        <dbReference type="SMART" id="SM00904"/>
    </source>
</evidence>
<keyword evidence="9" id="KW-0418">Kinase</keyword>
<evidence type="ECO:0000256" key="5">
    <source>
        <dbReference type="ARBA" id="ARBA00022741"/>
    </source>
</evidence>
<dbReference type="PANTHER" id="PTHR22749:SF6">
    <property type="entry name" value="RIBOFLAVIN KINASE"/>
    <property type="match status" value="1"/>
</dbReference>
<feature type="domain" description="Riboflavin kinase" evidence="8">
    <location>
        <begin position="3"/>
        <end position="135"/>
    </location>
</feature>
<dbReference type="PANTHER" id="PTHR22749">
    <property type="entry name" value="RIBOFLAVIN KINASE/FMN ADENYLYLTRANSFERASE"/>
    <property type="match status" value="1"/>
</dbReference>
<dbReference type="InterPro" id="IPR015865">
    <property type="entry name" value="Riboflavin_kinase_bac/euk"/>
</dbReference>
<accession>A0ABT4MSZ0</accession>
<proteinExistence type="predicted"/>
<comment type="catalytic activity">
    <reaction evidence="7">
        <text>riboflavin + ATP = FMN + ADP + H(+)</text>
        <dbReference type="Rhea" id="RHEA:14357"/>
        <dbReference type="ChEBI" id="CHEBI:15378"/>
        <dbReference type="ChEBI" id="CHEBI:30616"/>
        <dbReference type="ChEBI" id="CHEBI:57986"/>
        <dbReference type="ChEBI" id="CHEBI:58210"/>
        <dbReference type="ChEBI" id="CHEBI:456216"/>
        <dbReference type="EC" id="2.7.1.26"/>
    </reaction>
</comment>
<keyword evidence="3" id="KW-0288">FMN</keyword>
<evidence type="ECO:0000256" key="3">
    <source>
        <dbReference type="ARBA" id="ARBA00022643"/>
    </source>
</evidence>
<evidence type="ECO:0000313" key="10">
    <source>
        <dbReference type="Proteomes" id="UP001067235"/>
    </source>
</evidence>
<evidence type="ECO:0000313" key="9">
    <source>
        <dbReference type="EMBL" id="MCZ4549790.1"/>
    </source>
</evidence>
<dbReference type="Pfam" id="PF01687">
    <property type="entry name" value="Flavokinase"/>
    <property type="match status" value="1"/>
</dbReference>
<keyword evidence="5" id="KW-0547">Nucleotide-binding</keyword>
<gene>
    <name evidence="9" type="ORF">O4213_07340</name>
</gene>